<dbReference type="Proteomes" id="UP000540568">
    <property type="component" value="Unassembled WGS sequence"/>
</dbReference>
<dbReference type="SMART" id="SM00346">
    <property type="entry name" value="HTH_ICLR"/>
    <property type="match status" value="1"/>
</dbReference>
<dbReference type="InterPro" id="IPR029016">
    <property type="entry name" value="GAF-like_dom_sf"/>
</dbReference>
<keyword evidence="2" id="KW-0805">Transcription regulation</keyword>
<evidence type="ECO:0000259" key="9">
    <source>
        <dbReference type="PROSITE" id="PS51078"/>
    </source>
</evidence>
<evidence type="ECO:0000256" key="7">
    <source>
        <dbReference type="SAM" id="MobiDB-lite"/>
    </source>
</evidence>
<evidence type="ECO:0000313" key="10">
    <source>
        <dbReference type="EMBL" id="MBA8808226.1"/>
    </source>
</evidence>
<dbReference type="GO" id="GO:0003677">
    <property type="term" value="F:DNA binding"/>
    <property type="evidence" value="ECO:0007669"/>
    <property type="project" value="UniProtKB-KW"/>
</dbReference>
<dbReference type="PROSITE" id="PS51077">
    <property type="entry name" value="HTH_ICLR"/>
    <property type="match status" value="1"/>
</dbReference>
<dbReference type="Pfam" id="PF01614">
    <property type="entry name" value="IclR_C"/>
    <property type="match status" value="1"/>
</dbReference>
<dbReference type="Gene3D" id="1.10.10.10">
    <property type="entry name" value="Winged helix-like DNA-binding domain superfamily/Winged helix DNA-binding domain"/>
    <property type="match status" value="1"/>
</dbReference>
<evidence type="ECO:0000313" key="11">
    <source>
        <dbReference type="Proteomes" id="UP000540568"/>
    </source>
</evidence>
<evidence type="ECO:0000256" key="1">
    <source>
        <dbReference type="ARBA" id="ARBA00022798"/>
    </source>
</evidence>
<name>A0A7W3PE05_9MICO</name>
<dbReference type="GO" id="GO:0045892">
    <property type="term" value="P:negative regulation of DNA-templated transcription"/>
    <property type="evidence" value="ECO:0007669"/>
    <property type="project" value="TreeGrafter"/>
</dbReference>
<dbReference type="EMBL" id="JACGWV010000001">
    <property type="protein sequence ID" value="MBA8808226.1"/>
    <property type="molecule type" value="Genomic_DNA"/>
</dbReference>
<comment type="caution">
    <text evidence="10">The sequence shown here is derived from an EMBL/GenBank/DDBJ whole genome shotgun (WGS) entry which is preliminary data.</text>
</comment>
<dbReference type="InterPro" id="IPR012794">
    <property type="entry name" value="PcaR_PcaU"/>
</dbReference>
<keyword evidence="11" id="KW-1185">Reference proteome</keyword>
<keyword evidence="3" id="KW-0238">DNA-binding</keyword>
<dbReference type="GO" id="GO:0046278">
    <property type="term" value="P:3,4-dihydroxybenzoate metabolic process"/>
    <property type="evidence" value="ECO:0007669"/>
    <property type="project" value="InterPro"/>
</dbReference>
<sequence>MREEPVPGRPGEADEPGVPDDGARSPAFVQSLERGLAVIRAFDGDRRSLTLSDVARETGLSRASARRFLHTLVELGYVATDGREFTLRPALLELGYAYLSSLTLPDLATPHLEKLSEQVGESSSVAVLDGADIVYVARVATRRIMSASIRVGTRFPAYATSMGRAILAHAEPAALDAYLVTAAPSGTLPPLTPRTITDPGELRAALAEVREQGWALVDQELEDGLRSVAAPLHDGTGHVVAAVNVSAPVRRGEVPELLRHLLPPLLKAAAAIEADLARMR</sequence>
<evidence type="ECO:0000256" key="2">
    <source>
        <dbReference type="ARBA" id="ARBA00023015"/>
    </source>
</evidence>
<keyword evidence="4" id="KW-0804">Transcription</keyword>
<dbReference type="InterPro" id="IPR036390">
    <property type="entry name" value="WH_DNA-bd_sf"/>
</dbReference>
<dbReference type="InterPro" id="IPR050707">
    <property type="entry name" value="HTH_MetabolicPath_Reg"/>
</dbReference>
<dbReference type="SUPFAM" id="SSF46785">
    <property type="entry name" value="Winged helix' DNA-binding domain"/>
    <property type="match status" value="1"/>
</dbReference>
<dbReference type="RefSeq" id="WP_220489636.1">
    <property type="nucleotide sequence ID" value="NZ_BAAATF010000003.1"/>
</dbReference>
<dbReference type="NCBIfam" id="TIGR02431">
    <property type="entry name" value="pcaR_pcaU"/>
    <property type="match status" value="1"/>
</dbReference>
<dbReference type="GO" id="GO:0006071">
    <property type="term" value="P:glycerol metabolic process"/>
    <property type="evidence" value="ECO:0007669"/>
    <property type="project" value="UniProtKB-KW"/>
</dbReference>
<dbReference type="FunFam" id="1.10.10.10:FF:000056">
    <property type="entry name" value="IclR family transcriptional regulator"/>
    <property type="match status" value="1"/>
</dbReference>
<proteinExistence type="predicted"/>
<dbReference type="GO" id="GO:0003700">
    <property type="term" value="F:DNA-binding transcription factor activity"/>
    <property type="evidence" value="ECO:0007669"/>
    <property type="project" value="TreeGrafter"/>
</dbReference>
<dbReference type="AlphaFoldDB" id="A0A7W3PE05"/>
<evidence type="ECO:0000256" key="3">
    <source>
        <dbReference type="ARBA" id="ARBA00023125"/>
    </source>
</evidence>
<evidence type="ECO:0000256" key="6">
    <source>
        <dbReference type="ARBA" id="ARBA00070406"/>
    </source>
</evidence>
<dbReference type="SUPFAM" id="SSF55781">
    <property type="entry name" value="GAF domain-like"/>
    <property type="match status" value="1"/>
</dbReference>
<gene>
    <name evidence="10" type="ORF">FHX71_002168</name>
</gene>
<dbReference type="InterPro" id="IPR005471">
    <property type="entry name" value="Tscrpt_reg_IclR_N"/>
</dbReference>
<comment type="function">
    <text evidence="5">May be an activator protein for the gylABX operon.</text>
</comment>
<reference evidence="10 11" key="1">
    <citation type="submission" date="2020-07" db="EMBL/GenBank/DDBJ databases">
        <title>Sequencing the genomes of 1000 actinobacteria strains.</title>
        <authorList>
            <person name="Klenk H.-P."/>
        </authorList>
    </citation>
    <scope>NUCLEOTIDE SEQUENCE [LARGE SCALE GENOMIC DNA]</scope>
    <source>
        <strain evidence="10 11">DSM 44121</strain>
    </source>
</reference>
<feature type="domain" description="IclR-ED" evidence="9">
    <location>
        <begin position="90"/>
        <end position="278"/>
    </location>
</feature>
<feature type="region of interest" description="Disordered" evidence="7">
    <location>
        <begin position="1"/>
        <end position="25"/>
    </location>
</feature>
<organism evidence="10 11">
    <name type="scientific">Promicromonospora sukumoe</name>
    <dbReference type="NCBI Taxonomy" id="88382"/>
    <lineage>
        <taxon>Bacteria</taxon>
        <taxon>Bacillati</taxon>
        <taxon>Actinomycetota</taxon>
        <taxon>Actinomycetes</taxon>
        <taxon>Micrococcales</taxon>
        <taxon>Promicromonosporaceae</taxon>
        <taxon>Promicromonospora</taxon>
    </lineage>
</organism>
<accession>A0A7W3PE05</accession>
<evidence type="ECO:0000256" key="5">
    <source>
        <dbReference type="ARBA" id="ARBA00058938"/>
    </source>
</evidence>
<dbReference type="GO" id="GO:0045893">
    <property type="term" value="P:positive regulation of DNA-templated transcription"/>
    <property type="evidence" value="ECO:0007669"/>
    <property type="project" value="InterPro"/>
</dbReference>
<dbReference type="PANTHER" id="PTHR30136">
    <property type="entry name" value="HELIX-TURN-HELIX TRANSCRIPTIONAL REGULATOR, ICLR FAMILY"/>
    <property type="match status" value="1"/>
</dbReference>
<dbReference type="InterPro" id="IPR036388">
    <property type="entry name" value="WH-like_DNA-bd_sf"/>
</dbReference>
<dbReference type="PANTHER" id="PTHR30136:SF34">
    <property type="entry name" value="TRANSCRIPTIONAL REGULATOR"/>
    <property type="match status" value="1"/>
</dbReference>
<keyword evidence="1" id="KW-0319">Glycerol metabolism</keyword>
<dbReference type="Gene3D" id="3.30.450.40">
    <property type="match status" value="1"/>
</dbReference>
<dbReference type="Pfam" id="PF09339">
    <property type="entry name" value="HTH_IclR"/>
    <property type="match status" value="1"/>
</dbReference>
<evidence type="ECO:0000256" key="4">
    <source>
        <dbReference type="ARBA" id="ARBA00023163"/>
    </source>
</evidence>
<feature type="domain" description="HTH iclR-type" evidence="8">
    <location>
        <begin position="29"/>
        <end position="89"/>
    </location>
</feature>
<dbReference type="InterPro" id="IPR014757">
    <property type="entry name" value="Tscrpt_reg_IclR_C"/>
</dbReference>
<protein>
    <recommendedName>
        <fullName evidence="6">Glycerol operon regulatory protein</fullName>
    </recommendedName>
</protein>
<evidence type="ECO:0000259" key="8">
    <source>
        <dbReference type="PROSITE" id="PS51077"/>
    </source>
</evidence>
<dbReference type="PROSITE" id="PS51078">
    <property type="entry name" value="ICLR_ED"/>
    <property type="match status" value="1"/>
</dbReference>